<evidence type="ECO:0000313" key="2">
    <source>
        <dbReference type="Proteomes" id="UP000828390"/>
    </source>
</evidence>
<gene>
    <name evidence="1" type="ORF">DPMN_022742</name>
</gene>
<sequence>MLPKKKLSTVVLLPKLTKYNRITKTSNVKTTREGLLIDKKKDINTAQETQRFSEIPKNPPSSVVSQGFENQNKDVLHEQNGRFIDACIQTDHYSDDDESFDFM</sequence>
<comment type="caution">
    <text evidence="1">The sequence shown here is derived from an EMBL/GenBank/DDBJ whole genome shotgun (WGS) entry which is preliminary data.</text>
</comment>
<keyword evidence="2" id="KW-1185">Reference proteome</keyword>
<dbReference type="Proteomes" id="UP000828390">
    <property type="component" value="Unassembled WGS sequence"/>
</dbReference>
<protein>
    <submittedName>
        <fullName evidence="1">Uncharacterized protein</fullName>
    </submittedName>
</protein>
<evidence type="ECO:0000313" key="1">
    <source>
        <dbReference type="EMBL" id="KAH3898509.1"/>
    </source>
</evidence>
<accession>A0A9D4NQQ6</accession>
<name>A0A9D4NQQ6_DREPO</name>
<reference evidence="1" key="1">
    <citation type="journal article" date="2019" name="bioRxiv">
        <title>The Genome of the Zebra Mussel, Dreissena polymorpha: A Resource for Invasive Species Research.</title>
        <authorList>
            <person name="McCartney M.A."/>
            <person name="Auch B."/>
            <person name="Kono T."/>
            <person name="Mallez S."/>
            <person name="Zhang Y."/>
            <person name="Obille A."/>
            <person name="Becker A."/>
            <person name="Abrahante J.E."/>
            <person name="Garbe J."/>
            <person name="Badalamenti J.P."/>
            <person name="Herman A."/>
            <person name="Mangelson H."/>
            <person name="Liachko I."/>
            <person name="Sullivan S."/>
            <person name="Sone E.D."/>
            <person name="Koren S."/>
            <person name="Silverstein K.A.T."/>
            <person name="Beckman K.B."/>
            <person name="Gohl D.M."/>
        </authorList>
    </citation>
    <scope>NUCLEOTIDE SEQUENCE</scope>
    <source>
        <strain evidence="1">Duluth1</strain>
        <tissue evidence="1">Whole animal</tissue>
    </source>
</reference>
<reference evidence="1" key="2">
    <citation type="submission" date="2020-11" db="EMBL/GenBank/DDBJ databases">
        <authorList>
            <person name="McCartney M.A."/>
            <person name="Auch B."/>
            <person name="Kono T."/>
            <person name="Mallez S."/>
            <person name="Becker A."/>
            <person name="Gohl D.M."/>
            <person name="Silverstein K.A.T."/>
            <person name="Koren S."/>
            <person name="Bechman K.B."/>
            <person name="Herman A."/>
            <person name="Abrahante J.E."/>
            <person name="Garbe J."/>
        </authorList>
    </citation>
    <scope>NUCLEOTIDE SEQUENCE</scope>
    <source>
        <strain evidence="1">Duluth1</strain>
        <tissue evidence="1">Whole animal</tissue>
    </source>
</reference>
<dbReference type="AlphaFoldDB" id="A0A9D4NQQ6"/>
<dbReference type="EMBL" id="JAIWYP010000001">
    <property type="protein sequence ID" value="KAH3898509.1"/>
    <property type="molecule type" value="Genomic_DNA"/>
</dbReference>
<proteinExistence type="predicted"/>
<organism evidence="1 2">
    <name type="scientific">Dreissena polymorpha</name>
    <name type="common">Zebra mussel</name>
    <name type="synonym">Mytilus polymorpha</name>
    <dbReference type="NCBI Taxonomy" id="45954"/>
    <lineage>
        <taxon>Eukaryota</taxon>
        <taxon>Metazoa</taxon>
        <taxon>Spiralia</taxon>
        <taxon>Lophotrochozoa</taxon>
        <taxon>Mollusca</taxon>
        <taxon>Bivalvia</taxon>
        <taxon>Autobranchia</taxon>
        <taxon>Heteroconchia</taxon>
        <taxon>Euheterodonta</taxon>
        <taxon>Imparidentia</taxon>
        <taxon>Neoheterodontei</taxon>
        <taxon>Myida</taxon>
        <taxon>Dreissenoidea</taxon>
        <taxon>Dreissenidae</taxon>
        <taxon>Dreissena</taxon>
    </lineage>
</organism>